<dbReference type="SFLD" id="SFLDG00180">
    <property type="entry name" value="muconate_cycloisomerase"/>
    <property type="match status" value="1"/>
</dbReference>
<accession>A0A3R5XTE0</accession>
<evidence type="ECO:0000256" key="2">
    <source>
        <dbReference type="NCBIfam" id="TIGR01927"/>
    </source>
</evidence>
<dbReference type="PANTHER" id="PTHR48073:SF2">
    <property type="entry name" value="O-SUCCINYLBENZOATE SYNTHASE"/>
    <property type="match status" value="1"/>
</dbReference>
<evidence type="ECO:0000259" key="3">
    <source>
        <dbReference type="SMART" id="SM00922"/>
    </source>
</evidence>
<dbReference type="GO" id="GO:0016854">
    <property type="term" value="F:racemase and epimerase activity"/>
    <property type="evidence" value="ECO:0007669"/>
    <property type="project" value="UniProtKB-ARBA"/>
</dbReference>
<dbReference type="InterPro" id="IPR029065">
    <property type="entry name" value="Enolase_C-like"/>
</dbReference>
<dbReference type="GO" id="GO:0043748">
    <property type="term" value="F:O-succinylbenzoate synthase activity"/>
    <property type="evidence" value="ECO:0007669"/>
    <property type="project" value="UniProtKB-EC"/>
</dbReference>
<dbReference type="OrthoDB" id="9766759at2"/>
<dbReference type="InterPro" id="IPR018110">
    <property type="entry name" value="Mandel_Rmase/mucon_lact_enz_CS"/>
</dbReference>
<evidence type="ECO:0000256" key="1">
    <source>
        <dbReference type="ARBA" id="ARBA00022723"/>
    </source>
</evidence>
<dbReference type="RefSeq" id="WP_128501140.1">
    <property type="nucleotide sequence ID" value="NZ_CP035107.1"/>
</dbReference>
<gene>
    <name evidence="4" type="primary">menC</name>
    <name evidence="4" type="ORF">EQP59_04545</name>
</gene>
<dbReference type="PROSITE" id="PS00909">
    <property type="entry name" value="MR_MLE_2"/>
    <property type="match status" value="1"/>
</dbReference>
<dbReference type="CDD" id="cd03320">
    <property type="entry name" value="OSBS"/>
    <property type="match status" value="1"/>
</dbReference>
<dbReference type="Gene3D" id="3.30.390.10">
    <property type="entry name" value="Enolase-like, N-terminal domain"/>
    <property type="match status" value="1"/>
</dbReference>
<dbReference type="SUPFAM" id="SSF51604">
    <property type="entry name" value="Enolase C-terminal domain-like"/>
    <property type="match status" value="1"/>
</dbReference>
<dbReference type="InterPro" id="IPR036849">
    <property type="entry name" value="Enolase-like_C_sf"/>
</dbReference>
<reference evidence="4 5" key="1">
    <citation type="submission" date="2019-01" db="EMBL/GenBank/DDBJ databases">
        <title>Whole Genome of Ornithobacterium rhinotracheale FARPER-174b.</title>
        <authorList>
            <person name="Tataje-Lavanda L.A."/>
            <person name="Montalvan A."/>
            <person name="Montesinos R."/>
            <person name="Zimic M."/>
            <person name="Fernandez-Sanchez M."/>
            <person name="Fernandez-Diaz M."/>
        </authorList>
    </citation>
    <scope>NUCLEOTIDE SEQUENCE [LARGE SCALE GENOMIC DNA]</scope>
    <source>
        <strain evidence="4 5">FARPER-174b</strain>
    </source>
</reference>
<dbReference type="SUPFAM" id="SSF54826">
    <property type="entry name" value="Enolase N-terminal domain-like"/>
    <property type="match status" value="1"/>
</dbReference>
<feature type="domain" description="Mandelate racemase/muconate lactonizing enzyme C-terminal" evidence="3">
    <location>
        <begin position="128"/>
        <end position="225"/>
    </location>
</feature>
<dbReference type="GO" id="GO:0009063">
    <property type="term" value="P:amino acid catabolic process"/>
    <property type="evidence" value="ECO:0007669"/>
    <property type="project" value="InterPro"/>
</dbReference>
<dbReference type="Gene3D" id="3.20.20.120">
    <property type="entry name" value="Enolase-like C-terminal domain"/>
    <property type="match status" value="1"/>
</dbReference>
<protein>
    <recommendedName>
        <fullName evidence="2">o-succinylbenzoate synthase</fullName>
        <ecNumber evidence="2">4.2.1.113</ecNumber>
    </recommendedName>
</protein>
<dbReference type="SFLD" id="SFLDF00009">
    <property type="entry name" value="o-succinylbenzoate_synthase"/>
    <property type="match status" value="1"/>
</dbReference>
<proteinExistence type="predicted"/>
<name>A0A3R5XTE0_ORNRH</name>
<dbReference type="Proteomes" id="UP000287701">
    <property type="component" value="Chromosome"/>
</dbReference>
<evidence type="ECO:0000313" key="5">
    <source>
        <dbReference type="Proteomes" id="UP000287701"/>
    </source>
</evidence>
<dbReference type="SFLD" id="SFLDS00001">
    <property type="entry name" value="Enolase"/>
    <property type="match status" value="1"/>
</dbReference>
<keyword evidence="1" id="KW-0479">Metal-binding</keyword>
<dbReference type="NCBIfam" id="TIGR01927">
    <property type="entry name" value="menC_gam_Gplu"/>
    <property type="match status" value="1"/>
</dbReference>
<dbReference type="PANTHER" id="PTHR48073">
    <property type="entry name" value="O-SUCCINYLBENZOATE SYNTHASE-RELATED"/>
    <property type="match status" value="1"/>
</dbReference>
<dbReference type="InterPro" id="IPR029017">
    <property type="entry name" value="Enolase-like_N"/>
</dbReference>
<keyword evidence="4" id="KW-0456">Lyase</keyword>
<dbReference type="EMBL" id="CP035107">
    <property type="protein sequence ID" value="QAR30660.1"/>
    <property type="molecule type" value="Genomic_DNA"/>
</dbReference>
<dbReference type="GO" id="GO:0046872">
    <property type="term" value="F:metal ion binding"/>
    <property type="evidence" value="ECO:0007669"/>
    <property type="project" value="UniProtKB-KW"/>
</dbReference>
<dbReference type="SMART" id="SM00922">
    <property type="entry name" value="MR_MLE"/>
    <property type="match status" value="1"/>
</dbReference>
<organism evidence="4 5">
    <name type="scientific">Ornithobacterium rhinotracheale</name>
    <dbReference type="NCBI Taxonomy" id="28251"/>
    <lineage>
        <taxon>Bacteria</taxon>
        <taxon>Pseudomonadati</taxon>
        <taxon>Bacteroidota</taxon>
        <taxon>Flavobacteriia</taxon>
        <taxon>Flavobacteriales</taxon>
        <taxon>Weeksellaceae</taxon>
        <taxon>Ornithobacterium</taxon>
    </lineage>
</organism>
<dbReference type="EC" id="4.2.1.113" evidence="2"/>
<evidence type="ECO:0000313" key="4">
    <source>
        <dbReference type="EMBL" id="QAR30660.1"/>
    </source>
</evidence>
<sequence length="336" mass="38275">MHSFFNKYTLIFKRAGGTSRGILHTKSTYFIYIENEGFTAMGECNLFEGLSADDVPEYEQVLTQVCQEIADQKTFDWEKYRKFPSIQFGVEQAMLSLKHRKQEFLFNNAFSRAEKGIQINGLIWMGSVEFMQEQIKEKLAQGFSCIKIKIGTNWQEEKAILKQLRQQFSVEDLELRVDANGAFSFEQAQEVLQDLAKLKIHSIEQPIKAGNWEQMAKLCQTTPTPIALDEDLIGVFDIEQKADLLQKINPQYIILKPALIGGFQGSREWIQLAEQQNIAWWITSALESNVGLNAIAQFTAEFDNDLPQGLGTGGLFTNNIAADLVVRGEKLWRTQK</sequence>
<dbReference type="InterPro" id="IPR013342">
    <property type="entry name" value="Mandelate_racemase_C"/>
</dbReference>
<dbReference type="GO" id="GO:0009234">
    <property type="term" value="P:menaquinone biosynthetic process"/>
    <property type="evidence" value="ECO:0007669"/>
    <property type="project" value="UniProtKB-UniRule"/>
</dbReference>
<dbReference type="Pfam" id="PF13378">
    <property type="entry name" value="MR_MLE_C"/>
    <property type="match status" value="1"/>
</dbReference>
<dbReference type="AlphaFoldDB" id="A0A3R5XTE0"/>